<dbReference type="SUPFAM" id="SSF75217">
    <property type="entry name" value="alpha/beta knot"/>
    <property type="match status" value="1"/>
</dbReference>
<organism evidence="12 13">
    <name type="scientific">[Candida] arabinofermentans NRRL YB-2248</name>
    <dbReference type="NCBI Taxonomy" id="983967"/>
    <lineage>
        <taxon>Eukaryota</taxon>
        <taxon>Fungi</taxon>
        <taxon>Dikarya</taxon>
        <taxon>Ascomycota</taxon>
        <taxon>Saccharomycotina</taxon>
        <taxon>Pichiomycetes</taxon>
        <taxon>Pichiales</taxon>
        <taxon>Pichiaceae</taxon>
        <taxon>Ogataea</taxon>
        <taxon>Ogataea/Candida clade</taxon>
    </lineage>
</organism>
<dbReference type="GO" id="GO:0005739">
    <property type="term" value="C:mitochondrion"/>
    <property type="evidence" value="ECO:0007669"/>
    <property type="project" value="UniProtKB-SubCell"/>
</dbReference>
<evidence type="ECO:0000256" key="4">
    <source>
        <dbReference type="ARBA" id="ARBA00022603"/>
    </source>
</evidence>
<keyword evidence="5" id="KW-0808">Transferase</keyword>
<dbReference type="EMBL" id="KV453873">
    <property type="protein sequence ID" value="ODV82812.1"/>
    <property type="molecule type" value="Genomic_DNA"/>
</dbReference>
<dbReference type="PANTHER" id="PTHR46103">
    <property type="entry name" value="RRNA METHYLTRANSFERASE 1, MITOCHONDRIAL"/>
    <property type="match status" value="1"/>
</dbReference>
<keyword evidence="6" id="KW-0949">S-adenosyl-L-methionine</keyword>
<dbReference type="Gene3D" id="3.30.1330.30">
    <property type="match status" value="1"/>
</dbReference>
<evidence type="ECO:0000313" key="13">
    <source>
        <dbReference type="Proteomes" id="UP000094801"/>
    </source>
</evidence>
<comment type="similarity">
    <text evidence="2">Belongs to the class IV-like SAM-binding methyltransferase superfamily. RNA methyltransferase TrmH family.</text>
</comment>
<evidence type="ECO:0000256" key="6">
    <source>
        <dbReference type="ARBA" id="ARBA00022691"/>
    </source>
</evidence>
<keyword evidence="4" id="KW-0489">Methyltransferase</keyword>
<keyword evidence="13" id="KW-1185">Reference proteome</keyword>
<evidence type="ECO:0000256" key="1">
    <source>
        <dbReference type="ARBA" id="ARBA00004173"/>
    </source>
</evidence>
<sequence>MPQSIPKKAWELANMDKEQFFKTKHAHHHAAQLKRHGGSLRKRKPVSLDQDEKPQRRDLKSVFKEFKQVSMIEYLHGTNSVLAALKSGKRDEFGRLFIHNPKDTLKLNQIMSLAKKKNLEIIERVSKQDLNLMTKNGVHNGIVLETKPLVPNELKCLSTTTHDKYTIIKDDFGADSLESFPTINGQEGQQGQTKRKYPLALYIDSITDPYNLGAIIRSSYFLGVEFLILSAKNSAPLSPIVSKSSSGALEFMDVWNCSRPLQFFERTQSESNWTIISSISPTTTVKNNIEMLDESELSELLYKSPVLLVIGSEGEGIRTNLIQRSDYTVALKNRGDIDECVDSLNASVATSLLISKIVE</sequence>
<dbReference type="InterPro" id="IPR013123">
    <property type="entry name" value="SpoU_subst-bd"/>
</dbReference>
<dbReference type="OrthoDB" id="270651at2759"/>
<evidence type="ECO:0000256" key="10">
    <source>
        <dbReference type="SAM" id="MobiDB-lite"/>
    </source>
</evidence>
<evidence type="ECO:0000256" key="3">
    <source>
        <dbReference type="ARBA" id="ARBA00022552"/>
    </source>
</evidence>
<evidence type="ECO:0000256" key="7">
    <source>
        <dbReference type="ARBA" id="ARBA00022946"/>
    </source>
</evidence>
<feature type="compositionally biased region" description="Basic residues" evidence="10">
    <location>
        <begin position="27"/>
        <end position="45"/>
    </location>
</feature>
<dbReference type="SMART" id="SM00967">
    <property type="entry name" value="SpoU_sub_bind"/>
    <property type="match status" value="1"/>
</dbReference>
<dbReference type="Proteomes" id="UP000094801">
    <property type="component" value="Unassembled WGS sequence"/>
</dbReference>
<protein>
    <recommendedName>
        <fullName evidence="9">rRNA methyltransferase 1, mitochondrial</fullName>
    </recommendedName>
</protein>
<dbReference type="Pfam" id="PF00588">
    <property type="entry name" value="SpoU_methylase"/>
    <property type="match status" value="1"/>
</dbReference>
<dbReference type="CDD" id="cd18105">
    <property type="entry name" value="SpoU-like_MRM1"/>
    <property type="match status" value="1"/>
</dbReference>
<evidence type="ECO:0000313" key="12">
    <source>
        <dbReference type="EMBL" id="ODV82812.1"/>
    </source>
</evidence>
<keyword evidence="8" id="KW-0496">Mitochondrion</keyword>
<dbReference type="InterPro" id="IPR029026">
    <property type="entry name" value="tRNA_m1G_MTases_N"/>
</dbReference>
<evidence type="ECO:0000256" key="2">
    <source>
        <dbReference type="ARBA" id="ARBA00007228"/>
    </source>
</evidence>
<comment type="subcellular location">
    <subcellularLocation>
        <location evidence="1">Mitochondrion</location>
    </subcellularLocation>
</comment>
<dbReference type="PANTHER" id="PTHR46103:SF1">
    <property type="entry name" value="RRNA METHYLTRANSFERASE 1, MITOCHONDRIAL"/>
    <property type="match status" value="1"/>
</dbReference>
<dbReference type="InterPro" id="IPR029028">
    <property type="entry name" value="Alpha/beta_knot_MTases"/>
</dbReference>
<proteinExistence type="inferred from homology"/>
<dbReference type="InterPro" id="IPR029064">
    <property type="entry name" value="Ribosomal_eL30-like_sf"/>
</dbReference>
<feature type="domain" description="RNA 2-O ribose methyltransferase substrate binding" evidence="11">
    <location>
        <begin position="74"/>
        <end position="152"/>
    </location>
</feature>
<dbReference type="InterPro" id="IPR004441">
    <property type="entry name" value="rRNA_MeTrfase_TrmH"/>
</dbReference>
<evidence type="ECO:0000259" key="11">
    <source>
        <dbReference type="SMART" id="SM00967"/>
    </source>
</evidence>
<dbReference type="Pfam" id="PF08032">
    <property type="entry name" value="SpoU_sub_bind"/>
    <property type="match status" value="1"/>
</dbReference>
<evidence type="ECO:0000256" key="9">
    <source>
        <dbReference type="ARBA" id="ARBA00034881"/>
    </source>
</evidence>
<accession>A0A1E4STR5</accession>
<evidence type="ECO:0000256" key="5">
    <source>
        <dbReference type="ARBA" id="ARBA00022679"/>
    </source>
</evidence>
<dbReference type="InterPro" id="IPR047261">
    <property type="entry name" value="MRM1_MeTrfase_dom"/>
</dbReference>
<dbReference type="Gene3D" id="3.40.1280.10">
    <property type="match status" value="1"/>
</dbReference>
<dbReference type="GO" id="GO:0016435">
    <property type="term" value="F:rRNA (guanine) methyltransferase activity"/>
    <property type="evidence" value="ECO:0007669"/>
    <property type="project" value="TreeGrafter"/>
</dbReference>
<dbReference type="STRING" id="983967.A0A1E4STR5"/>
<dbReference type="InterPro" id="IPR047182">
    <property type="entry name" value="MRM1"/>
</dbReference>
<dbReference type="SUPFAM" id="SSF55315">
    <property type="entry name" value="L30e-like"/>
    <property type="match status" value="1"/>
</dbReference>
<gene>
    <name evidence="12" type="ORF">CANARDRAFT_227089</name>
</gene>
<dbReference type="AlphaFoldDB" id="A0A1E4STR5"/>
<keyword evidence="7" id="KW-0809">Transit peptide</keyword>
<feature type="region of interest" description="Disordered" evidence="10">
    <location>
        <begin position="27"/>
        <end position="54"/>
    </location>
</feature>
<dbReference type="GO" id="GO:0003723">
    <property type="term" value="F:RNA binding"/>
    <property type="evidence" value="ECO:0007669"/>
    <property type="project" value="InterPro"/>
</dbReference>
<dbReference type="InterPro" id="IPR001537">
    <property type="entry name" value="SpoU_MeTrfase"/>
</dbReference>
<dbReference type="NCBIfam" id="TIGR00186">
    <property type="entry name" value="rRNA_methyl_3"/>
    <property type="match status" value="1"/>
</dbReference>
<evidence type="ECO:0000256" key="8">
    <source>
        <dbReference type="ARBA" id="ARBA00023128"/>
    </source>
</evidence>
<name>A0A1E4STR5_9ASCO</name>
<keyword evidence="3" id="KW-0698">rRNA processing</keyword>
<reference evidence="13" key="1">
    <citation type="submission" date="2016-04" db="EMBL/GenBank/DDBJ databases">
        <title>Comparative genomics of biotechnologically important yeasts.</title>
        <authorList>
            <consortium name="DOE Joint Genome Institute"/>
            <person name="Riley R."/>
            <person name="Haridas S."/>
            <person name="Wolfe K.H."/>
            <person name="Lopes M.R."/>
            <person name="Hittinger C.T."/>
            <person name="Goker M."/>
            <person name="Salamov A."/>
            <person name="Wisecaver J."/>
            <person name="Long T.M."/>
            <person name="Aerts A.L."/>
            <person name="Barry K."/>
            <person name="Choi C."/>
            <person name="Clum A."/>
            <person name="Coughlan A.Y."/>
            <person name="Deshpande S."/>
            <person name="Douglass A.P."/>
            <person name="Hanson S.J."/>
            <person name="Klenk H.-P."/>
            <person name="Labutti K."/>
            <person name="Lapidus A."/>
            <person name="Lindquist E."/>
            <person name="Lipzen A."/>
            <person name="Meier-Kolthoff J.P."/>
            <person name="Ohm R.A."/>
            <person name="Otillar R.P."/>
            <person name="Pangilinan J."/>
            <person name="Peng Y."/>
            <person name="Rokas A."/>
            <person name="Rosa C.A."/>
            <person name="Scheuner C."/>
            <person name="Sibirny A.A."/>
            <person name="Slot J.C."/>
            <person name="Stielow J.B."/>
            <person name="Sun H."/>
            <person name="Kurtzman C.P."/>
            <person name="Blackwell M."/>
            <person name="Grigoriev I.V."/>
            <person name="Jeffries T.W."/>
        </authorList>
    </citation>
    <scope>NUCLEOTIDE SEQUENCE [LARGE SCALE GENOMIC DNA]</scope>
    <source>
        <strain evidence="13">NRRL YB-2248</strain>
    </source>
</reference>